<keyword evidence="2" id="KW-1185">Reference proteome</keyword>
<dbReference type="OrthoDB" id="2275264at2"/>
<dbReference type="HOGENOM" id="CLU_1142133_0_0_7"/>
<dbReference type="Gene3D" id="3.40.190.10">
    <property type="entry name" value="Periplasmic binding protein-like II"/>
    <property type="match status" value="1"/>
</dbReference>
<keyword evidence="1" id="KW-0614">Plasmid</keyword>
<dbReference type="RefSeq" id="WP_013450042.1">
    <property type="nucleotide sequence ID" value="NC_014756.1"/>
</dbReference>
<reference evidence="1 2" key="1">
    <citation type="journal article" date="2012" name="Stand. Genomic Sci.">
        <title>Complete genome sequence of the sulfur compounds oxidizing chemolithoautotroph Sulfuricurvum kujiense type strain (YK-1(T)).</title>
        <authorList>
            <person name="Han C."/>
            <person name="Kotsyurbenko O."/>
            <person name="Chertkov O."/>
            <person name="Held B."/>
            <person name="Lapidus A."/>
            <person name="Nolan M."/>
            <person name="Lucas S."/>
            <person name="Hammon N."/>
            <person name="Deshpande S."/>
            <person name="Cheng J.F."/>
            <person name="Tapia R."/>
            <person name="Goodwin L.A."/>
            <person name="Pitluck S."/>
            <person name="Liolios K."/>
            <person name="Pagani I."/>
            <person name="Ivanova N."/>
            <person name="Mavromatis K."/>
            <person name="Mikhailova N."/>
            <person name="Pati A."/>
            <person name="Chen A."/>
            <person name="Palaniappan K."/>
            <person name="Land M."/>
            <person name="Hauser L."/>
            <person name="Chang Y.J."/>
            <person name="Jeffries C.D."/>
            <person name="Brambilla E.M."/>
            <person name="Rohde M."/>
            <person name="Spring S."/>
            <person name="Sikorski J."/>
            <person name="Goker M."/>
            <person name="Woyke T."/>
            <person name="Bristow J."/>
            <person name="Eisen J.A."/>
            <person name="Markowitz V."/>
            <person name="Hugenholtz P."/>
            <person name="Kyrpides N.C."/>
            <person name="Klenk H.P."/>
            <person name="Detter J.C."/>
        </authorList>
    </citation>
    <scope>NUCLEOTIDE SEQUENCE [LARGE SCALE GENOMIC DNA]</scope>
    <source>
        <strain evidence="2">ATCC BAA-921 / DSM 16994 / JCM 11577 / YK-1</strain>
    </source>
</reference>
<evidence type="ECO:0000313" key="1">
    <source>
        <dbReference type="EMBL" id="ADR35434.1"/>
    </source>
</evidence>
<dbReference type="Proteomes" id="UP000008721">
    <property type="component" value="Plasmid pSULKU03"/>
</dbReference>
<evidence type="ECO:0008006" key="3">
    <source>
        <dbReference type="Google" id="ProtNLM"/>
    </source>
</evidence>
<dbReference type="EMBL" id="CP002358">
    <property type="protein sequence ID" value="ADR35434.1"/>
    <property type="molecule type" value="Genomic_DNA"/>
</dbReference>
<name>E4U418_SULKY</name>
<dbReference type="SUPFAM" id="SSF53850">
    <property type="entry name" value="Periplasmic binding protein-like II"/>
    <property type="match status" value="1"/>
</dbReference>
<gene>
    <name evidence="1" type="ordered locus">Sulku_2786</name>
</gene>
<dbReference type="KEGG" id="sku:Sulku_2786"/>
<evidence type="ECO:0000313" key="2">
    <source>
        <dbReference type="Proteomes" id="UP000008721"/>
    </source>
</evidence>
<protein>
    <recommendedName>
        <fullName evidence="3">SsuA/THI5-like domain-containing protein</fullName>
    </recommendedName>
</protein>
<accession>E4U418</accession>
<organism evidence="1 2">
    <name type="scientific">Sulfuricurvum kujiense (strain ATCC BAA-921 / DSM 16994 / JCM 11577 / YK-1)</name>
    <dbReference type="NCBI Taxonomy" id="709032"/>
    <lineage>
        <taxon>Bacteria</taxon>
        <taxon>Pseudomonadati</taxon>
        <taxon>Campylobacterota</taxon>
        <taxon>Epsilonproteobacteria</taxon>
        <taxon>Campylobacterales</taxon>
        <taxon>Sulfurimonadaceae</taxon>
        <taxon>Sulfuricurvum</taxon>
    </lineage>
</organism>
<dbReference type="PROSITE" id="PS51257">
    <property type="entry name" value="PROKAR_LIPOPROTEIN"/>
    <property type="match status" value="1"/>
</dbReference>
<sequence length="243" mass="27957">MKLVHIFIISALLLMLQGCTKSTNKQKLHIAITRTIATHPMYLAQSFGYFPSKDIAFFETKTLEESSMAFNKGNVDAAVITLKQAVDIYTKKNDFVIVLVLNRYHTTKKNAQNDTYNVLIVRRSYLLHHSQQIKDVIGGWYSALGYMNINMNTIVRGYSKYIGVSEIELRNTLATFNFGGSEENALYLFSEKPSLPIYAKQLENHKESNITQHSLLKAFLPKNTIKELHRYKKWKYKIGQTHI</sequence>
<proteinExistence type="predicted"/>
<geneLocation type="plasmid" evidence="1 2">
    <name>pSULKU03</name>
</geneLocation>
<dbReference type="AlphaFoldDB" id="E4U418"/>